<dbReference type="RefSeq" id="WP_111437911.1">
    <property type="nucleotide sequence ID" value="NZ_QKZI01000001.1"/>
</dbReference>
<keyword evidence="7" id="KW-1185">Reference proteome</keyword>
<dbReference type="InterPro" id="IPR001279">
    <property type="entry name" value="Metallo-B-lactamas"/>
</dbReference>
<evidence type="ECO:0000259" key="5">
    <source>
        <dbReference type="SMART" id="SM00849"/>
    </source>
</evidence>
<sequence>MLNVRTYPLGYIQTNCYVVSNTDKQCLIVDPGGDGDKLIGELRKLNMKPLAILLTHAHFDHIGAVDQVRDTYLIPVYIHTAEKKWLMDPAKNGSGKYAEIPSIVVKEADVLIQQESKLDIGSFSCQVLHTPGHSPGSVTFYFQEDEFALVGDTLFQNSVGRTDLVGGNEAELLKSIHSKLLSLPETTIVYPGHGAATTIEDEMTSNPFLNGF</sequence>
<evidence type="ECO:0000256" key="1">
    <source>
        <dbReference type="ARBA" id="ARBA00001947"/>
    </source>
</evidence>
<evidence type="ECO:0000313" key="7">
    <source>
        <dbReference type="Proteomes" id="UP000248646"/>
    </source>
</evidence>
<dbReference type="Proteomes" id="UP000248646">
    <property type="component" value="Unassembled WGS sequence"/>
</dbReference>
<dbReference type="CDD" id="cd06262">
    <property type="entry name" value="metallo-hydrolase-like_MBL-fold"/>
    <property type="match status" value="1"/>
</dbReference>
<dbReference type="PANTHER" id="PTHR46233:SF3">
    <property type="entry name" value="HYDROXYACYLGLUTATHIONE HYDROLASE GLOC"/>
    <property type="match status" value="1"/>
</dbReference>
<dbReference type="AlphaFoldDB" id="A0A2W7ML95"/>
<accession>A0A2W7ML95</accession>
<dbReference type="EMBL" id="QKZI01000001">
    <property type="protein sequence ID" value="PZX07228.1"/>
    <property type="molecule type" value="Genomic_DNA"/>
</dbReference>
<keyword evidence="3 6" id="KW-0378">Hydrolase</keyword>
<protein>
    <submittedName>
        <fullName evidence="6">Glyoxylase-like metal-dependent hydrolase (Beta-lactamase superfamily II)</fullName>
    </submittedName>
</protein>
<comment type="caution">
    <text evidence="6">The sequence shown here is derived from an EMBL/GenBank/DDBJ whole genome shotgun (WGS) entry which is preliminary data.</text>
</comment>
<dbReference type="InterPro" id="IPR051453">
    <property type="entry name" value="MBL_Glyoxalase_II"/>
</dbReference>
<organism evidence="6 7">
    <name type="scientific">Psychrobacillus insolitus</name>
    <dbReference type="NCBI Taxonomy" id="1461"/>
    <lineage>
        <taxon>Bacteria</taxon>
        <taxon>Bacillati</taxon>
        <taxon>Bacillota</taxon>
        <taxon>Bacilli</taxon>
        <taxon>Bacillales</taxon>
        <taxon>Bacillaceae</taxon>
        <taxon>Psychrobacillus</taxon>
    </lineage>
</organism>
<keyword evidence="4" id="KW-0862">Zinc</keyword>
<evidence type="ECO:0000256" key="3">
    <source>
        <dbReference type="ARBA" id="ARBA00022801"/>
    </source>
</evidence>
<dbReference type="SUPFAM" id="SSF56281">
    <property type="entry name" value="Metallo-hydrolase/oxidoreductase"/>
    <property type="match status" value="1"/>
</dbReference>
<dbReference type="SMART" id="SM00849">
    <property type="entry name" value="Lactamase_B"/>
    <property type="match status" value="1"/>
</dbReference>
<proteinExistence type="predicted"/>
<evidence type="ECO:0000313" key="6">
    <source>
        <dbReference type="EMBL" id="PZX07228.1"/>
    </source>
</evidence>
<dbReference type="PANTHER" id="PTHR46233">
    <property type="entry name" value="HYDROXYACYLGLUTATHIONE HYDROLASE GLOC"/>
    <property type="match status" value="1"/>
</dbReference>
<name>A0A2W7ML95_9BACI</name>
<evidence type="ECO:0000256" key="4">
    <source>
        <dbReference type="ARBA" id="ARBA00022833"/>
    </source>
</evidence>
<gene>
    <name evidence="6" type="ORF">C7437_101338</name>
</gene>
<comment type="cofactor">
    <cofactor evidence="1">
        <name>Zn(2+)</name>
        <dbReference type="ChEBI" id="CHEBI:29105"/>
    </cofactor>
</comment>
<dbReference type="Gene3D" id="3.60.15.10">
    <property type="entry name" value="Ribonuclease Z/Hydroxyacylglutathione hydrolase-like"/>
    <property type="match status" value="1"/>
</dbReference>
<dbReference type="InterPro" id="IPR036866">
    <property type="entry name" value="RibonucZ/Hydroxyglut_hydro"/>
</dbReference>
<dbReference type="OrthoDB" id="9802248at2"/>
<evidence type="ECO:0000256" key="2">
    <source>
        <dbReference type="ARBA" id="ARBA00022723"/>
    </source>
</evidence>
<feature type="domain" description="Metallo-beta-lactamase" evidence="5">
    <location>
        <begin position="13"/>
        <end position="193"/>
    </location>
</feature>
<dbReference type="GO" id="GO:0046872">
    <property type="term" value="F:metal ion binding"/>
    <property type="evidence" value="ECO:0007669"/>
    <property type="project" value="UniProtKB-KW"/>
</dbReference>
<dbReference type="GO" id="GO:0016787">
    <property type="term" value="F:hydrolase activity"/>
    <property type="evidence" value="ECO:0007669"/>
    <property type="project" value="UniProtKB-KW"/>
</dbReference>
<dbReference type="Pfam" id="PF00753">
    <property type="entry name" value="Lactamase_B"/>
    <property type="match status" value="1"/>
</dbReference>
<reference evidence="6 7" key="1">
    <citation type="submission" date="2018-06" db="EMBL/GenBank/DDBJ databases">
        <title>Genomic Encyclopedia of Type Strains, Phase IV (KMG-IV): sequencing the most valuable type-strain genomes for metagenomic binning, comparative biology and taxonomic classification.</title>
        <authorList>
            <person name="Goeker M."/>
        </authorList>
    </citation>
    <scope>NUCLEOTIDE SEQUENCE [LARGE SCALE GENOMIC DNA]</scope>
    <source>
        <strain evidence="6 7">DSM 5</strain>
    </source>
</reference>
<keyword evidence="2" id="KW-0479">Metal-binding</keyword>